<keyword evidence="2" id="KW-1185">Reference proteome</keyword>
<proteinExistence type="predicted"/>
<protein>
    <recommendedName>
        <fullName evidence="3">SGNH/GDSL hydrolase family protein</fullName>
    </recommendedName>
</protein>
<dbReference type="OrthoDB" id="6194308at2"/>
<evidence type="ECO:0000313" key="1">
    <source>
        <dbReference type="EMBL" id="TWT22350.1"/>
    </source>
</evidence>
<accession>A0A5C5U9X8</accession>
<evidence type="ECO:0008006" key="3">
    <source>
        <dbReference type="Google" id="ProtNLM"/>
    </source>
</evidence>
<reference evidence="1 2" key="1">
    <citation type="journal article" date="2008" name="Int. J. Syst. Evol. Microbiol.">
        <title>Luteimonas marina sp. nov., isolated from seawater.</title>
        <authorList>
            <person name="Baik K.S."/>
            <person name="Park S.C."/>
            <person name="Kim M.S."/>
            <person name="Kim E.M."/>
            <person name="Park C."/>
            <person name="Chun J."/>
            <person name="Seong C.N."/>
        </authorList>
    </citation>
    <scope>NUCLEOTIDE SEQUENCE [LARGE SCALE GENOMIC DNA]</scope>
    <source>
        <strain evidence="1 2">FR1330</strain>
    </source>
</reference>
<dbReference type="AlphaFoldDB" id="A0A5C5U9X8"/>
<sequence length="294" mass="32517">MALKRIYDNWTQVRAASGMPRSKQRRDWREYLKQRPAIAYWGDSWFSTPLYKNLCWNSFARIDGMSIRLGGPGLTAAEMLTPAACRNYAERFASREFDLLCLSIGGNDCLGDRLAKVFAGQGRMDADDAFEAVVEHGVFERLLARYDLLLSSMKTVGGSFRVVGHGYAPLSRHAIGKEGELTVRNLGLAAMVMGTVGPWLWPVMKPVLASKAEAERFAWRLLVDGFRDQVLAPSRAAYPGLFSYADFSGIGSVEDKDFWYDEIHPTEAGFGLLAGGFNTMIRNALPAAKRGAVG</sequence>
<dbReference type="RefSeq" id="WP_146385609.1">
    <property type="nucleotide sequence ID" value="NZ_VOHK01000002.1"/>
</dbReference>
<dbReference type="Proteomes" id="UP000319980">
    <property type="component" value="Unassembled WGS sequence"/>
</dbReference>
<gene>
    <name evidence="1" type="ORF">FQY83_04785</name>
</gene>
<dbReference type="EMBL" id="VOHK01000002">
    <property type="protein sequence ID" value="TWT22350.1"/>
    <property type="molecule type" value="Genomic_DNA"/>
</dbReference>
<dbReference type="SUPFAM" id="SSF52266">
    <property type="entry name" value="SGNH hydrolase"/>
    <property type="match status" value="1"/>
</dbReference>
<comment type="caution">
    <text evidence="1">The sequence shown here is derived from an EMBL/GenBank/DDBJ whole genome shotgun (WGS) entry which is preliminary data.</text>
</comment>
<evidence type="ECO:0000313" key="2">
    <source>
        <dbReference type="Proteomes" id="UP000319980"/>
    </source>
</evidence>
<organism evidence="1 2">
    <name type="scientific">Luteimonas marina</name>
    <dbReference type="NCBI Taxonomy" id="488485"/>
    <lineage>
        <taxon>Bacteria</taxon>
        <taxon>Pseudomonadati</taxon>
        <taxon>Pseudomonadota</taxon>
        <taxon>Gammaproteobacteria</taxon>
        <taxon>Lysobacterales</taxon>
        <taxon>Lysobacteraceae</taxon>
        <taxon>Luteimonas</taxon>
    </lineage>
</organism>
<name>A0A5C5U9X8_9GAMM</name>